<dbReference type="Pfam" id="PF13439">
    <property type="entry name" value="Glyco_transf_4"/>
    <property type="match status" value="1"/>
</dbReference>
<reference evidence="3 4" key="1">
    <citation type="journal article" date="2017" name="Genome Announc.">
        <title>Complete Genome Sequences of Two Acetylene-Fermenting Pelobacter acetylenicus Strains.</title>
        <authorList>
            <person name="Sutton J.M."/>
            <person name="Baesman S.M."/>
            <person name="Fierst J.L."/>
            <person name="Poret-Peterson A.T."/>
            <person name="Oremland R.S."/>
            <person name="Dunlap D.S."/>
            <person name="Akob D.M."/>
        </authorList>
    </citation>
    <scope>NUCLEOTIDE SEQUENCE [LARGE SCALE GENOMIC DNA]</scope>
    <source>
        <strain evidence="3 4">DSM 3247</strain>
    </source>
</reference>
<protein>
    <recommendedName>
        <fullName evidence="5">Glycosyl transferase group 1</fullName>
    </recommendedName>
</protein>
<keyword evidence="4" id="KW-1185">Reference proteome</keyword>
<sequence>MRVLHYVKQFSPLSETFVYNQIIDLQSGGIENFVVTHKRVNAEGRPFAPVFELSEKKSFFYREMQRFLRKHGYYKYALSTKVWKEILQKFAPDVIHCHFGKSGFYVSSILDKLKIDLPLLIAFHGTDVLKTPFEDTSYKSQIQRTSLKKKVAFTTPTLFLKNLAVSNFGIQPDKIVVNPNGFRCDFNGFYRVRKNDGHSSFKIINIARFTAWKGQDYLIKAFREFSGRVDCDVALTLVGYGERKPALLQLINDLGLQDKVTVLESVPHESIPAILKEHDLYVQPSITDHKTKQAESFGVSILEAVAVGLPVIVTDSGGMQEVVLGGDQATAIVVEEKNCRALCEAMTRVYACGRNIDLVLRSRILERYNQPNNTAAVVRMYESLLQDG</sequence>
<evidence type="ECO:0008006" key="5">
    <source>
        <dbReference type="Google" id="ProtNLM"/>
    </source>
</evidence>
<dbReference type="PANTHER" id="PTHR45947:SF14">
    <property type="entry name" value="SLL1723 PROTEIN"/>
    <property type="match status" value="1"/>
</dbReference>
<gene>
    <name evidence="3" type="ORF">A7E75_11065</name>
</gene>
<evidence type="ECO:0000259" key="2">
    <source>
        <dbReference type="Pfam" id="PF13439"/>
    </source>
</evidence>
<dbReference type="InterPro" id="IPR050194">
    <property type="entry name" value="Glycosyltransferase_grp1"/>
</dbReference>
<feature type="domain" description="Glycosyltransferase subfamily 4-like N-terminal" evidence="2">
    <location>
        <begin position="15"/>
        <end position="184"/>
    </location>
</feature>
<dbReference type="Pfam" id="PF00534">
    <property type="entry name" value="Glycos_transf_1"/>
    <property type="match status" value="1"/>
</dbReference>
<dbReference type="InterPro" id="IPR001296">
    <property type="entry name" value="Glyco_trans_1"/>
</dbReference>
<proteinExistence type="predicted"/>
<dbReference type="RefSeq" id="WP_072287341.1">
    <property type="nucleotide sequence ID" value="NZ_CP015518.1"/>
</dbReference>
<accession>A0A1L3GHX5</accession>
<name>A0A1L3GHX5_SYNAC</name>
<dbReference type="STRING" id="29542.A6070_05075"/>
<evidence type="ECO:0000259" key="1">
    <source>
        <dbReference type="Pfam" id="PF00534"/>
    </source>
</evidence>
<dbReference type="SUPFAM" id="SSF53756">
    <property type="entry name" value="UDP-Glycosyltransferase/glycogen phosphorylase"/>
    <property type="match status" value="1"/>
</dbReference>
<dbReference type="InterPro" id="IPR028098">
    <property type="entry name" value="Glyco_trans_4-like_N"/>
</dbReference>
<dbReference type="AlphaFoldDB" id="A0A1L3GHX5"/>
<organism evidence="3 4">
    <name type="scientific">Syntrophotalea acetylenica</name>
    <name type="common">Pelobacter acetylenicus</name>
    <dbReference type="NCBI Taxonomy" id="29542"/>
    <lineage>
        <taxon>Bacteria</taxon>
        <taxon>Pseudomonadati</taxon>
        <taxon>Thermodesulfobacteriota</taxon>
        <taxon>Desulfuromonadia</taxon>
        <taxon>Desulfuromonadales</taxon>
        <taxon>Syntrophotaleaceae</taxon>
        <taxon>Syntrophotalea</taxon>
    </lineage>
</organism>
<dbReference type="EMBL" id="CP015518">
    <property type="protein sequence ID" value="APG25500.1"/>
    <property type="molecule type" value="Genomic_DNA"/>
</dbReference>
<dbReference type="PANTHER" id="PTHR45947">
    <property type="entry name" value="SULFOQUINOVOSYL TRANSFERASE SQD2"/>
    <property type="match status" value="1"/>
</dbReference>
<dbReference type="Proteomes" id="UP000182264">
    <property type="component" value="Chromosome"/>
</dbReference>
<feature type="domain" description="Glycosyl transferase family 1" evidence="1">
    <location>
        <begin position="199"/>
        <end position="352"/>
    </location>
</feature>
<dbReference type="CDD" id="cd03801">
    <property type="entry name" value="GT4_PimA-like"/>
    <property type="match status" value="1"/>
</dbReference>
<dbReference type="Gene3D" id="3.40.50.2000">
    <property type="entry name" value="Glycogen Phosphorylase B"/>
    <property type="match status" value="2"/>
</dbReference>
<evidence type="ECO:0000313" key="3">
    <source>
        <dbReference type="EMBL" id="APG25500.1"/>
    </source>
</evidence>
<evidence type="ECO:0000313" key="4">
    <source>
        <dbReference type="Proteomes" id="UP000182264"/>
    </source>
</evidence>
<dbReference type="GO" id="GO:0016757">
    <property type="term" value="F:glycosyltransferase activity"/>
    <property type="evidence" value="ECO:0007669"/>
    <property type="project" value="InterPro"/>
</dbReference>